<gene>
    <name evidence="2" type="ORF">KPSA3_07521</name>
</gene>
<protein>
    <submittedName>
        <fullName evidence="2">Ribosomal protein L10</fullName>
    </submittedName>
</protein>
<evidence type="ECO:0000256" key="1">
    <source>
        <dbReference type="SAM" id="MobiDB-lite"/>
    </source>
</evidence>
<dbReference type="EMBL" id="BGKA01000294">
    <property type="protein sequence ID" value="GBH21474.1"/>
    <property type="molecule type" value="Genomic_DNA"/>
</dbReference>
<feature type="region of interest" description="Disordered" evidence="1">
    <location>
        <begin position="234"/>
        <end position="255"/>
    </location>
</feature>
<comment type="caution">
    <text evidence="2">The sequence shown here is derived from an EMBL/GenBank/DDBJ whole genome shotgun (WGS) entry which is preliminary data.</text>
</comment>
<reference evidence="2 3" key="1">
    <citation type="submission" date="2018-04" db="EMBL/GenBank/DDBJ databases">
        <title>Draft genome sequence of Pseudomonas syringae pv. actinidiae biovar 3 strains isolated from kiwifruit in Kagawa prefecture.</title>
        <authorList>
            <person name="Tabuchi M."/>
            <person name="Saito M."/>
            <person name="Fujiwara S."/>
            <person name="Sasa N."/>
            <person name="Akimitsu K."/>
            <person name="Gomi K."/>
            <person name="Konishi-Sugita S."/>
            <person name="Hamano K."/>
            <person name="Kataoka I."/>
        </authorList>
    </citation>
    <scope>NUCLEOTIDE SEQUENCE [LARGE SCALE GENOMIC DNA]</scope>
    <source>
        <strain evidence="2 3">MAFF212211</strain>
    </source>
</reference>
<dbReference type="AlphaFoldDB" id="A0AAN4QCH5"/>
<name>A0AAN4QCH5_PSESF</name>
<dbReference type="Proteomes" id="UP000248291">
    <property type="component" value="Unassembled WGS sequence"/>
</dbReference>
<evidence type="ECO:0000313" key="3">
    <source>
        <dbReference type="Proteomes" id="UP000248291"/>
    </source>
</evidence>
<dbReference type="GO" id="GO:0005840">
    <property type="term" value="C:ribosome"/>
    <property type="evidence" value="ECO:0007669"/>
    <property type="project" value="UniProtKB-KW"/>
</dbReference>
<sequence length="369" mass="40677">MNIEELFQRWKATLNRRYGEGFPAEFVEKAHENLLATYTSFDTSECADPQFLAELCSGNSNKSAQRLGEMLLFERLKHAGYDPKPSPGGWGPDFRVQQGGKQICLELITPSTGDDVKINELFASHDPLNPCPEAATELRQRTLLRITGAIAEKLNKYEGYLRDGVVGLQDVLVIVLNDALLCPDSFFYGVSHNADGGVGGQSLAEHAVHGFGHSIWESDSKGESHVRKSTYRELVDNRPESGGGGGRRGPVPVSLFGNPAEPRAADIAERASIISAVLQVTLREDYGVLMILRDKAETEERLAEGLVRPGILVTNPRAKKPVDFPSQRGLMRVVDAPPLTVKELWDLNNRHLKMLLGEDYKEQQFPGAS</sequence>
<accession>A0AAN4QCH5</accession>
<proteinExistence type="predicted"/>
<keyword evidence="2" id="KW-0689">Ribosomal protein</keyword>
<dbReference type="RefSeq" id="WP_017684651.1">
    <property type="nucleotide sequence ID" value="NZ_BGKA01000294.1"/>
</dbReference>
<keyword evidence="2" id="KW-0687">Ribonucleoprotein</keyword>
<organism evidence="2 3">
    <name type="scientific">Pseudomonas syringae pv. actinidiae</name>
    <dbReference type="NCBI Taxonomy" id="103796"/>
    <lineage>
        <taxon>Bacteria</taxon>
        <taxon>Pseudomonadati</taxon>
        <taxon>Pseudomonadota</taxon>
        <taxon>Gammaproteobacteria</taxon>
        <taxon>Pseudomonadales</taxon>
        <taxon>Pseudomonadaceae</taxon>
        <taxon>Pseudomonas</taxon>
        <taxon>Pseudomonas syringae</taxon>
    </lineage>
</organism>
<evidence type="ECO:0000313" key="2">
    <source>
        <dbReference type="EMBL" id="GBH21474.1"/>
    </source>
</evidence>